<evidence type="ECO:0000313" key="1">
    <source>
        <dbReference type="EMBL" id="RPA81405.1"/>
    </source>
</evidence>
<sequence length="239" mass="28305">MDLSAFMDSEEELKHKKRQRYKEKVLKPHLPSPPNEELWTTFIEDDIKRLAERKSIPPLRSVLWMLYDSNYSKPDVAQFYLPLYEPLQRYLSLVLRFYDARIEGEDEPETVHSQLTRLDRMCSCFENRRRAGLLRVGQVQLVIVLLQNSAVELECLFETRPTEVALAMHIDALIMARLLCSEKFRSERLELLLWKHLNEEGVDMNVVRFITAKARASLHRFNTMGYYPAYKNYYKVETP</sequence>
<protein>
    <submittedName>
        <fullName evidence="1">Uncharacterized protein</fullName>
    </submittedName>
</protein>
<keyword evidence="2" id="KW-1185">Reference proteome</keyword>
<proteinExistence type="predicted"/>
<dbReference type="Proteomes" id="UP000275078">
    <property type="component" value="Unassembled WGS sequence"/>
</dbReference>
<reference evidence="1 2" key="1">
    <citation type="journal article" date="2018" name="Nat. Ecol. Evol.">
        <title>Pezizomycetes genomes reveal the molecular basis of ectomycorrhizal truffle lifestyle.</title>
        <authorList>
            <person name="Murat C."/>
            <person name="Payen T."/>
            <person name="Noel B."/>
            <person name="Kuo A."/>
            <person name="Morin E."/>
            <person name="Chen J."/>
            <person name="Kohler A."/>
            <person name="Krizsan K."/>
            <person name="Balestrini R."/>
            <person name="Da Silva C."/>
            <person name="Montanini B."/>
            <person name="Hainaut M."/>
            <person name="Levati E."/>
            <person name="Barry K.W."/>
            <person name="Belfiori B."/>
            <person name="Cichocki N."/>
            <person name="Clum A."/>
            <person name="Dockter R.B."/>
            <person name="Fauchery L."/>
            <person name="Guy J."/>
            <person name="Iotti M."/>
            <person name="Le Tacon F."/>
            <person name="Lindquist E.A."/>
            <person name="Lipzen A."/>
            <person name="Malagnac F."/>
            <person name="Mello A."/>
            <person name="Molinier V."/>
            <person name="Miyauchi S."/>
            <person name="Poulain J."/>
            <person name="Riccioni C."/>
            <person name="Rubini A."/>
            <person name="Sitrit Y."/>
            <person name="Splivallo R."/>
            <person name="Traeger S."/>
            <person name="Wang M."/>
            <person name="Zifcakova L."/>
            <person name="Wipf D."/>
            <person name="Zambonelli A."/>
            <person name="Paolocci F."/>
            <person name="Nowrousian M."/>
            <person name="Ottonello S."/>
            <person name="Baldrian P."/>
            <person name="Spatafora J.W."/>
            <person name="Henrissat B."/>
            <person name="Nagy L.G."/>
            <person name="Aury J.M."/>
            <person name="Wincker P."/>
            <person name="Grigoriev I.V."/>
            <person name="Bonfante P."/>
            <person name="Martin F.M."/>
        </authorList>
    </citation>
    <scope>NUCLEOTIDE SEQUENCE [LARGE SCALE GENOMIC DNA]</scope>
    <source>
        <strain evidence="1 2">RN42</strain>
    </source>
</reference>
<evidence type="ECO:0000313" key="2">
    <source>
        <dbReference type="Proteomes" id="UP000275078"/>
    </source>
</evidence>
<gene>
    <name evidence="1" type="ORF">BJ508DRAFT_114469</name>
</gene>
<name>A0A3N4I5M6_ASCIM</name>
<dbReference type="AlphaFoldDB" id="A0A3N4I5M6"/>
<accession>A0A3N4I5M6</accession>
<dbReference type="EMBL" id="ML119680">
    <property type="protein sequence ID" value="RPA81405.1"/>
    <property type="molecule type" value="Genomic_DNA"/>
</dbReference>
<organism evidence="1 2">
    <name type="scientific">Ascobolus immersus RN42</name>
    <dbReference type="NCBI Taxonomy" id="1160509"/>
    <lineage>
        <taxon>Eukaryota</taxon>
        <taxon>Fungi</taxon>
        <taxon>Dikarya</taxon>
        <taxon>Ascomycota</taxon>
        <taxon>Pezizomycotina</taxon>
        <taxon>Pezizomycetes</taxon>
        <taxon>Pezizales</taxon>
        <taxon>Ascobolaceae</taxon>
        <taxon>Ascobolus</taxon>
    </lineage>
</organism>